<sequence>MDLSYRFPNELWLEVFAHLPLDALRNLSSTRRALYDIARPLDFTDFRLYFYQYDLQPPKEKLDDALERLSFWSSPRIAPLVRSCTATWNMYRWHGSAQVEDTGSAHVLVNTFFERLPLFTGLQRLYTDRVQFTQTGIVNLCALPALTHAEFTSSRVAAGEHLDPSSSTLRVATFITRFDYMNDFWIALLSHDILRELKLSDNHALADSKVPPFPNVHTLTVSDISMRGREISSILTKFPAVRIFSTDYTGVLRDMTPMQESSIFPVLQEYTGAYQNLHIFVQRTSLTHITLESGYPFRNLLPELHGVTALRNITSLTARFSTSVEDMFDEAEINTIFTFFPCLSELQLSLLPDAEDDGGFTPQATSFLQMLATMTSLPSTLKSLSLDWDFPYQYGSTDSAKGNDPAAPDPALIPDFTRLRNKLMAKCPSLTYLFLDGYHFLFLRWETSWVWEATAKSYDDAEILRGQMSERKYGPLVFRVC</sequence>
<evidence type="ECO:0008006" key="3">
    <source>
        <dbReference type="Google" id="ProtNLM"/>
    </source>
</evidence>
<dbReference type="Proteomes" id="UP000620124">
    <property type="component" value="Unassembled WGS sequence"/>
</dbReference>
<reference evidence="1" key="1">
    <citation type="submission" date="2020-05" db="EMBL/GenBank/DDBJ databases">
        <title>Mycena genomes resolve the evolution of fungal bioluminescence.</title>
        <authorList>
            <person name="Tsai I.J."/>
        </authorList>
    </citation>
    <scope>NUCLEOTIDE SEQUENCE</scope>
    <source>
        <strain evidence="1">CCC161011</strain>
    </source>
</reference>
<dbReference type="EMBL" id="JACAZI010000011">
    <property type="protein sequence ID" value="KAF7348711.1"/>
    <property type="molecule type" value="Genomic_DNA"/>
</dbReference>
<dbReference type="OrthoDB" id="3032326at2759"/>
<gene>
    <name evidence="1" type="ORF">MVEN_01390000</name>
</gene>
<proteinExistence type="predicted"/>
<comment type="caution">
    <text evidence="1">The sequence shown here is derived from an EMBL/GenBank/DDBJ whole genome shotgun (WGS) entry which is preliminary data.</text>
</comment>
<name>A0A8H6XYH4_9AGAR</name>
<evidence type="ECO:0000313" key="1">
    <source>
        <dbReference type="EMBL" id="KAF7348711.1"/>
    </source>
</evidence>
<protein>
    <recommendedName>
        <fullName evidence="3">F-box domain-containing protein</fullName>
    </recommendedName>
</protein>
<keyword evidence="2" id="KW-1185">Reference proteome</keyword>
<dbReference type="CDD" id="cd09917">
    <property type="entry name" value="F-box_SF"/>
    <property type="match status" value="1"/>
</dbReference>
<accession>A0A8H6XYH4</accession>
<dbReference type="SUPFAM" id="SSF52047">
    <property type="entry name" value="RNI-like"/>
    <property type="match status" value="1"/>
</dbReference>
<organism evidence="1 2">
    <name type="scientific">Mycena venus</name>
    <dbReference type="NCBI Taxonomy" id="2733690"/>
    <lineage>
        <taxon>Eukaryota</taxon>
        <taxon>Fungi</taxon>
        <taxon>Dikarya</taxon>
        <taxon>Basidiomycota</taxon>
        <taxon>Agaricomycotina</taxon>
        <taxon>Agaricomycetes</taxon>
        <taxon>Agaricomycetidae</taxon>
        <taxon>Agaricales</taxon>
        <taxon>Marasmiineae</taxon>
        <taxon>Mycenaceae</taxon>
        <taxon>Mycena</taxon>
    </lineage>
</organism>
<evidence type="ECO:0000313" key="2">
    <source>
        <dbReference type="Proteomes" id="UP000620124"/>
    </source>
</evidence>
<dbReference type="AlphaFoldDB" id="A0A8H6XYH4"/>